<dbReference type="EMBL" id="BTSY01000001">
    <property type="protein sequence ID" value="GMT10134.1"/>
    <property type="molecule type" value="Genomic_DNA"/>
</dbReference>
<proteinExistence type="predicted"/>
<feature type="non-terminal residue" evidence="1">
    <location>
        <position position="78"/>
    </location>
</feature>
<comment type="caution">
    <text evidence="1">The sequence shown here is derived from an EMBL/GenBank/DDBJ whole genome shotgun (WGS) entry which is preliminary data.</text>
</comment>
<evidence type="ECO:0000313" key="2">
    <source>
        <dbReference type="Proteomes" id="UP001432322"/>
    </source>
</evidence>
<keyword evidence="2" id="KW-1185">Reference proteome</keyword>
<dbReference type="Proteomes" id="UP001432322">
    <property type="component" value="Unassembled WGS sequence"/>
</dbReference>
<reference evidence="1" key="1">
    <citation type="submission" date="2023-10" db="EMBL/GenBank/DDBJ databases">
        <title>Genome assembly of Pristionchus species.</title>
        <authorList>
            <person name="Yoshida K."/>
            <person name="Sommer R.J."/>
        </authorList>
    </citation>
    <scope>NUCLEOTIDE SEQUENCE</scope>
    <source>
        <strain evidence="1">RS5133</strain>
    </source>
</reference>
<accession>A0AAV5UWQ7</accession>
<name>A0AAV5UWQ7_9BILA</name>
<organism evidence="1 2">
    <name type="scientific">Pristionchus fissidentatus</name>
    <dbReference type="NCBI Taxonomy" id="1538716"/>
    <lineage>
        <taxon>Eukaryota</taxon>
        <taxon>Metazoa</taxon>
        <taxon>Ecdysozoa</taxon>
        <taxon>Nematoda</taxon>
        <taxon>Chromadorea</taxon>
        <taxon>Rhabditida</taxon>
        <taxon>Rhabditina</taxon>
        <taxon>Diplogasteromorpha</taxon>
        <taxon>Diplogasteroidea</taxon>
        <taxon>Neodiplogasteridae</taxon>
        <taxon>Pristionchus</taxon>
    </lineage>
</organism>
<protein>
    <submittedName>
        <fullName evidence="1">Uncharacterized protein</fullName>
    </submittedName>
</protein>
<feature type="non-terminal residue" evidence="1">
    <location>
        <position position="1"/>
    </location>
</feature>
<dbReference type="AlphaFoldDB" id="A0AAV5UWQ7"/>
<sequence>GCTKYPWRVPVALRKIIFEQLKLRASFDPNLFAMANLAVTYCATRGEPCPKNYDTLHEFESGQVLAYLDWFEGAKHYV</sequence>
<gene>
    <name evidence="1" type="ORF">PFISCL1PPCAC_1431</name>
</gene>
<evidence type="ECO:0000313" key="1">
    <source>
        <dbReference type="EMBL" id="GMT10134.1"/>
    </source>
</evidence>